<dbReference type="SUPFAM" id="SSF51445">
    <property type="entry name" value="(Trans)glycosidases"/>
    <property type="match status" value="1"/>
</dbReference>
<evidence type="ECO:0000256" key="6">
    <source>
        <dbReference type="SAM" id="SignalP"/>
    </source>
</evidence>
<dbReference type="PANTHER" id="PTHR31308:SF3">
    <property type="entry name" value="ENDOGLYCOCERAMIDASE"/>
    <property type="match status" value="1"/>
</dbReference>
<accession>A0A6M1QZI3</accession>
<gene>
    <name evidence="9" type="ORF">G5C66_10325</name>
</gene>
<protein>
    <submittedName>
        <fullName evidence="9">Glycoside hydrolase family 5 protein</fullName>
    </submittedName>
</protein>
<feature type="signal peptide" evidence="6">
    <location>
        <begin position="1"/>
        <end position="33"/>
    </location>
</feature>
<evidence type="ECO:0000313" key="10">
    <source>
        <dbReference type="Proteomes" id="UP000483261"/>
    </source>
</evidence>
<dbReference type="RefSeq" id="WP_165110864.1">
    <property type="nucleotide sequence ID" value="NZ_JAALAA010000007.1"/>
</dbReference>
<keyword evidence="2 4" id="KW-0378">Hydrolase</keyword>
<sequence length="496" mass="54587">MSPRSGSFGIVAAAAAVLAFGTSLLSPVGPAAADPADPAEPAKETPRLSREGRWLVDQHGRIVLVHGQNLVWKHDPYVPPDSPEGFTAADAEWLAEHGFNGARIGTLWAGVTPDAPGKVDEGYLDDWQRVIDLLADQGIWMQYDFHQDMWHETYGGEGVPDWAAKRPWPYNLHPPVKISFPATYLTPELATVYDDFWANKDGVQDGWAAAWGAVAERWGDQPYSMGYDLINEPWAGQEWLSCPITGCKSSYRDEFQPAYERATAAIRESDPDGIVWYESQLLANQVPNSSFGPANDDQVGYSWHSYCPFGYLDSQGIPIGVSGCKDYDETHNTKALEQAETMGATNLMSEFGATDNTELLAIDTASADDHFTSWMHWAYKHWDDPTTADGRQGMFADDADLSTVKQEKLRTLVRTYPQATAGTPVDLSFDPETGAFSYTYEPDASIDEPTEIYVSPLHYPSGADVAVEGGRVVGEREHHRILVEADGTDPVTVTID</sequence>
<dbReference type="GO" id="GO:0016042">
    <property type="term" value="P:lipid catabolic process"/>
    <property type="evidence" value="ECO:0007669"/>
    <property type="project" value="UniProtKB-ARBA"/>
</dbReference>
<dbReference type="InterPro" id="IPR013780">
    <property type="entry name" value="Glyco_hydro_b"/>
</dbReference>
<dbReference type="InterPro" id="IPR041036">
    <property type="entry name" value="GH5_C"/>
</dbReference>
<comment type="similarity">
    <text evidence="1 4">Belongs to the glycosyl hydrolase 5 (cellulase A) family.</text>
</comment>
<feature type="region of interest" description="Disordered" evidence="5">
    <location>
        <begin position="29"/>
        <end position="50"/>
    </location>
</feature>
<keyword evidence="10" id="KW-1185">Reference proteome</keyword>
<keyword evidence="6" id="KW-0732">Signal</keyword>
<evidence type="ECO:0000256" key="4">
    <source>
        <dbReference type="RuleBase" id="RU361153"/>
    </source>
</evidence>
<dbReference type="PANTHER" id="PTHR31308">
    <property type="match status" value="1"/>
</dbReference>
<evidence type="ECO:0000256" key="5">
    <source>
        <dbReference type="SAM" id="MobiDB-lite"/>
    </source>
</evidence>
<dbReference type="GO" id="GO:0000272">
    <property type="term" value="P:polysaccharide catabolic process"/>
    <property type="evidence" value="ECO:0007669"/>
    <property type="project" value="InterPro"/>
</dbReference>
<dbReference type="Proteomes" id="UP000483261">
    <property type="component" value="Unassembled WGS sequence"/>
</dbReference>
<dbReference type="GO" id="GO:0004553">
    <property type="term" value="F:hydrolase activity, hydrolyzing O-glycosyl compounds"/>
    <property type="evidence" value="ECO:0007669"/>
    <property type="project" value="InterPro"/>
</dbReference>
<dbReference type="Pfam" id="PF00150">
    <property type="entry name" value="Cellulase"/>
    <property type="match status" value="1"/>
</dbReference>
<evidence type="ECO:0000313" key="9">
    <source>
        <dbReference type="EMBL" id="NGN93130.1"/>
    </source>
</evidence>
<dbReference type="InterPro" id="IPR001547">
    <property type="entry name" value="Glyco_hydro_5"/>
</dbReference>
<dbReference type="EMBL" id="JAALAA010000007">
    <property type="protein sequence ID" value="NGN93130.1"/>
    <property type="molecule type" value="Genomic_DNA"/>
</dbReference>
<feature type="chain" id="PRO_5027073472" evidence="6">
    <location>
        <begin position="34"/>
        <end position="496"/>
    </location>
</feature>
<dbReference type="GO" id="GO:1901136">
    <property type="term" value="P:carbohydrate derivative catabolic process"/>
    <property type="evidence" value="ECO:0007669"/>
    <property type="project" value="UniProtKB-ARBA"/>
</dbReference>
<comment type="caution">
    <text evidence="9">The sequence shown here is derived from an EMBL/GenBank/DDBJ whole genome shotgun (WGS) entry which is preliminary data.</text>
</comment>
<dbReference type="Pfam" id="PF18564">
    <property type="entry name" value="Glyco_hydro_5_C"/>
    <property type="match status" value="1"/>
</dbReference>
<proteinExistence type="inferred from homology"/>
<feature type="domain" description="Glycoside hydrolase family 5 C-terminal" evidence="8">
    <location>
        <begin position="414"/>
        <end position="495"/>
    </location>
</feature>
<dbReference type="Gene3D" id="2.60.40.1180">
    <property type="entry name" value="Golgi alpha-mannosidase II"/>
    <property type="match status" value="1"/>
</dbReference>
<feature type="compositionally biased region" description="Basic and acidic residues" evidence="5">
    <location>
        <begin position="40"/>
        <end position="50"/>
    </location>
</feature>
<dbReference type="InterPro" id="IPR052066">
    <property type="entry name" value="Glycosphingolipid_Hydrolases"/>
</dbReference>
<feature type="domain" description="Glycoside hydrolase family 5" evidence="7">
    <location>
        <begin position="88"/>
        <end position="379"/>
    </location>
</feature>
<evidence type="ECO:0000256" key="2">
    <source>
        <dbReference type="ARBA" id="ARBA00022801"/>
    </source>
</evidence>
<dbReference type="InterPro" id="IPR017853">
    <property type="entry name" value="GH"/>
</dbReference>
<evidence type="ECO:0000259" key="8">
    <source>
        <dbReference type="Pfam" id="PF18564"/>
    </source>
</evidence>
<name>A0A6M1QZI3_9ACTN</name>
<evidence type="ECO:0000256" key="3">
    <source>
        <dbReference type="ARBA" id="ARBA00023295"/>
    </source>
</evidence>
<keyword evidence="3 4" id="KW-0326">Glycosidase</keyword>
<evidence type="ECO:0000256" key="1">
    <source>
        <dbReference type="ARBA" id="ARBA00005641"/>
    </source>
</evidence>
<dbReference type="AlphaFoldDB" id="A0A6M1QZI3"/>
<evidence type="ECO:0000259" key="7">
    <source>
        <dbReference type="Pfam" id="PF00150"/>
    </source>
</evidence>
<dbReference type="Gene3D" id="3.20.20.80">
    <property type="entry name" value="Glycosidases"/>
    <property type="match status" value="1"/>
</dbReference>
<reference evidence="9 10" key="1">
    <citation type="submission" date="2020-02" db="EMBL/GenBank/DDBJ databases">
        <title>Whole-genome analyses of novel actinobacteria.</title>
        <authorList>
            <person name="Sahin N."/>
        </authorList>
    </citation>
    <scope>NUCLEOTIDE SEQUENCE [LARGE SCALE GENOMIC DNA]</scope>
    <source>
        <strain evidence="9 10">KC13</strain>
    </source>
</reference>
<organism evidence="9 10">
    <name type="scientific">Nocardioides turkmenicus</name>
    <dbReference type="NCBI Taxonomy" id="2711220"/>
    <lineage>
        <taxon>Bacteria</taxon>
        <taxon>Bacillati</taxon>
        <taxon>Actinomycetota</taxon>
        <taxon>Actinomycetes</taxon>
        <taxon>Propionibacteriales</taxon>
        <taxon>Nocardioidaceae</taxon>
        <taxon>Nocardioides</taxon>
    </lineage>
</organism>